<dbReference type="PANTHER" id="PTHR47135:SF1">
    <property type="entry name" value="FIBRONECTIN TYPE III DOMAIN-CONTAINING PROTEIN 7"/>
    <property type="match status" value="1"/>
</dbReference>
<dbReference type="Gene3D" id="2.60.40.10">
    <property type="entry name" value="Immunoglobulins"/>
    <property type="match status" value="5"/>
</dbReference>
<dbReference type="AlphaFoldDB" id="A0AAY4CGZ4"/>
<accession>A0AAY4CGZ4</accession>
<dbReference type="PROSITE" id="PS50853">
    <property type="entry name" value="FN3"/>
    <property type="match status" value="4"/>
</dbReference>
<keyword evidence="1" id="KW-0732">Signal</keyword>
<feature type="chain" id="PRO_5044320927" description="Fibronectin type-III domain-containing protein" evidence="1">
    <location>
        <begin position="24"/>
        <end position="815"/>
    </location>
</feature>
<reference evidence="3" key="1">
    <citation type="submission" date="2025-08" db="UniProtKB">
        <authorList>
            <consortium name="Ensembl"/>
        </authorList>
    </citation>
    <scope>IDENTIFICATION</scope>
</reference>
<protein>
    <recommendedName>
        <fullName evidence="2">Fibronectin type-III domain-containing protein</fullName>
    </recommendedName>
</protein>
<feature type="domain" description="Fibronectin type-III" evidence="2">
    <location>
        <begin position="201"/>
        <end position="289"/>
    </location>
</feature>
<evidence type="ECO:0000259" key="2">
    <source>
        <dbReference type="PROSITE" id="PS50853"/>
    </source>
</evidence>
<dbReference type="Ensembl" id="ENSDCDT00010040130.1">
    <property type="protein sequence ID" value="ENSDCDP00010032368.1"/>
    <property type="gene ID" value="ENSDCDG00010020701.1"/>
</dbReference>
<organism evidence="3 4">
    <name type="scientific">Denticeps clupeoides</name>
    <name type="common">denticle herring</name>
    <dbReference type="NCBI Taxonomy" id="299321"/>
    <lineage>
        <taxon>Eukaryota</taxon>
        <taxon>Metazoa</taxon>
        <taxon>Chordata</taxon>
        <taxon>Craniata</taxon>
        <taxon>Vertebrata</taxon>
        <taxon>Euteleostomi</taxon>
        <taxon>Actinopterygii</taxon>
        <taxon>Neopterygii</taxon>
        <taxon>Teleostei</taxon>
        <taxon>Clupei</taxon>
        <taxon>Clupeiformes</taxon>
        <taxon>Denticipitoidei</taxon>
        <taxon>Denticipitidae</taxon>
        <taxon>Denticeps</taxon>
    </lineage>
</organism>
<feature type="domain" description="Fibronectin type-III" evidence="2">
    <location>
        <begin position="110"/>
        <end position="200"/>
    </location>
</feature>
<dbReference type="CDD" id="cd00063">
    <property type="entry name" value="FN3"/>
    <property type="match status" value="3"/>
</dbReference>
<evidence type="ECO:0000313" key="3">
    <source>
        <dbReference type="Ensembl" id="ENSDCDP00010032368.1"/>
    </source>
</evidence>
<dbReference type="SMART" id="SM00060">
    <property type="entry name" value="FN3"/>
    <property type="match status" value="8"/>
</dbReference>
<dbReference type="RefSeq" id="XP_028823728.1">
    <property type="nucleotide sequence ID" value="XM_028967895.1"/>
</dbReference>
<dbReference type="Pfam" id="PF00041">
    <property type="entry name" value="fn3"/>
    <property type="match status" value="1"/>
</dbReference>
<dbReference type="InterPro" id="IPR013783">
    <property type="entry name" value="Ig-like_fold"/>
</dbReference>
<dbReference type="SUPFAM" id="SSF49265">
    <property type="entry name" value="Fibronectin type III"/>
    <property type="match status" value="5"/>
</dbReference>
<feature type="domain" description="Fibronectin type-III" evidence="2">
    <location>
        <begin position="371"/>
        <end position="455"/>
    </location>
</feature>
<keyword evidence="4" id="KW-1185">Reference proteome</keyword>
<dbReference type="PANTHER" id="PTHR47135">
    <property type="entry name" value="FIBRONECTIN TYPE III DOMAIN-CONTAINING PROTEIN 7"/>
    <property type="match status" value="1"/>
</dbReference>
<evidence type="ECO:0000256" key="1">
    <source>
        <dbReference type="SAM" id="SignalP"/>
    </source>
</evidence>
<gene>
    <name evidence="3" type="primary">LOC114781164</name>
</gene>
<evidence type="ECO:0000313" key="4">
    <source>
        <dbReference type="Proteomes" id="UP000694580"/>
    </source>
</evidence>
<dbReference type="GeneTree" id="ENSGT00390000004674"/>
<dbReference type="GeneID" id="114781164"/>
<dbReference type="InterPro" id="IPR003961">
    <property type="entry name" value="FN3_dom"/>
</dbReference>
<reference evidence="3" key="2">
    <citation type="submission" date="2025-09" db="UniProtKB">
        <authorList>
            <consortium name="Ensembl"/>
        </authorList>
    </citation>
    <scope>IDENTIFICATION</scope>
</reference>
<sequence length="815" mass="87202">MGWGDLKTLTACTLIIFGSQIRAQGISLTQYTVTSKSITVQWSLYSGASSYKITAIPKTAGLPSFVEFGGNTVLGTVNGLSPNTIYTIEAEAMNASRTVLNHAELDVSTAPDVPTIKLATSKQSDSITVEFTDVLGAASYILRAETADGSFFSEAPVAGSPGTIQGLQPYTTYSVSVLSVNSAKAQSQPSYPMEAKTVLAAPQLNCSSSSNDSIQLRWEPVGRAVLYTLNVIMAGADSRRRLNTTASSLELGQLEAGTSYCITVYAWDPENRPGDQATVCQITRPSKPRVLDMIAMWGEVPNLLVMWNMSQGVQMCQVVSSSGLRCTSNSSSCSISPIRCGETHSITLTAYNQAGPSVPSDPSEFISFPCPPNPVWVLEPQPGNCSVEWANVSGAEYYTTFVKSDDGVEETCNNTRTSCRYRCLCGYTYVITVFAHNRAGISPPGPVFNYTTLPCCPGNVFISLVSMDTLEIVWSAVRGADLYETRAVDQSAVILCNDTAPACALSDLTCNSRYSVVVTPCSDLRGCNRTCQPQTHETAPCMPEIQNVSRTNNSGVSVTWRDNNNAANYTVSLLGQSDTRTCQSSGTSCQVSQLSCGNTYEVSVIAMTTGGFSLPSYTVPLETAPCCPVSLTVSQVTQSMSNVSWSSAQGAHTFLTSLSSPRGQARCHTQDRHCLMGCITCGTNYSVSMEAVSLTGYKAVCTYQGFSSSDCCPSGVRLYRAANNTLRIYWRSSSSQRPLVVDVYGSTANYTCTSAPTGNSCDVAEITCGNVYAVVVAPVYPDGTKVSFCPLRMYSVSCLGNILGTVIYRGRRSVD</sequence>
<feature type="domain" description="Fibronectin type-III" evidence="2">
    <location>
        <begin position="539"/>
        <end position="626"/>
    </location>
</feature>
<proteinExistence type="predicted"/>
<dbReference type="InterPro" id="IPR036116">
    <property type="entry name" value="FN3_sf"/>
</dbReference>
<dbReference type="Proteomes" id="UP000694580">
    <property type="component" value="Unplaced"/>
</dbReference>
<name>A0AAY4CGZ4_9TELE</name>
<feature type="signal peptide" evidence="1">
    <location>
        <begin position="1"/>
        <end position="23"/>
    </location>
</feature>